<accession>A0A0F9Q358</accession>
<dbReference type="NCBIfam" id="TIGR04514">
    <property type="entry name" value="GWxTD_dom"/>
    <property type="match status" value="1"/>
</dbReference>
<comment type="caution">
    <text evidence="2">The sequence shown here is derived from an EMBL/GenBank/DDBJ whole genome shotgun (WGS) entry which is preliminary data.</text>
</comment>
<dbReference type="Gene3D" id="1.25.40.10">
    <property type="entry name" value="Tetratricopeptide repeat domain"/>
    <property type="match status" value="1"/>
</dbReference>
<dbReference type="SUPFAM" id="SSF48452">
    <property type="entry name" value="TPR-like"/>
    <property type="match status" value="1"/>
</dbReference>
<dbReference type="PANTHER" id="PTHR12558">
    <property type="entry name" value="CELL DIVISION CYCLE 16,23,27"/>
    <property type="match status" value="1"/>
</dbReference>
<organism evidence="2">
    <name type="scientific">marine sediment metagenome</name>
    <dbReference type="NCBI Taxonomy" id="412755"/>
    <lineage>
        <taxon>unclassified sequences</taxon>
        <taxon>metagenomes</taxon>
        <taxon>ecological metagenomes</taxon>
    </lineage>
</organism>
<protein>
    <recommendedName>
        <fullName evidence="1">GWxTD domain-containing protein</fullName>
    </recommendedName>
</protein>
<evidence type="ECO:0000313" key="2">
    <source>
        <dbReference type="EMBL" id="KKN38370.1"/>
    </source>
</evidence>
<reference evidence="2" key="1">
    <citation type="journal article" date="2015" name="Nature">
        <title>Complex archaea that bridge the gap between prokaryotes and eukaryotes.</title>
        <authorList>
            <person name="Spang A."/>
            <person name="Saw J.H."/>
            <person name="Jorgensen S.L."/>
            <person name="Zaremba-Niedzwiedzka K."/>
            <person name="Martijn J."/>
            <person name="Lind A.E."/>
            <person name="van Eijk R."/>
            <person name="Schleper C."/>
            <person name="Guy L."/>
            <person name="Ettema T.J."/>
        </authorList>
    </citation>
    <scope>NUCLEOTIDE SEQUENCE</scope>
</reference>
<proteinExistence type="predicted"/>
<dbReference type="Pfam" id="PF13432">
    <property type="entry name" value="TPR_16"/>
    <property type="match status" value="1"/>
</dbReference>
<gene>
    <name evidence="2" type="ORF">LCGC14_0754130</name>
</gene>
<dbReference type="EMBL" id="LAZR01001835">
    <property type="protein sequence ID" value="KKN38370.1"/>
    <property type="molecule type" value="Genomic_DNA"/>
</dbReference>
<dbReference type="Pfam" id="PF20094">
    <property type="entry name" value="GWxTD_dom"/>
    <property type="match status" value="1"/>
</dbReference>
<name>A0A0F9Q358_9ZZZZ</name>
<sequence>MRKVLISLIIIFLLFPFQGLTEKKSIKELPPRFIKWLKEEVVYIITQTEKDVFLQLETDRERELFIEAFWKHRDPTQGTPENEFKKEHSRRINYANYNLGRGVPKPGWKTDRGRIYITIGEPRDIERIFGEANIHNAEIWFYQGLTKYGLPPGFNLVFYQKDGIGEYVLYSPLADGPQALMTSYFGDQVDYLAAYKTLKKINPSLAQVSLSLVPGESARFGRPSLSSDILLINIYKVPQKNLKERYAEKFLMYKDIVEVDYTANYIDNDHSVKVLKDPSGIYFVHYVVELMKFSVQQYEDKYSTHLKVNGKVSDLEGKTIDQYERSILAKLDEVELKNITYRPFDLYDMFPLIPGTYRFSVIVKNEVSKEFTTLEKDVVIPGDDSFLKMSSLVLGYKMEHLPSKSNRLAPFKIGPNQIYHQPKQIFHPQDKLFLAFQILGLTSDLEQRGQLRFEFIKGNEPFLSLTKKVNEYQDRMNFIQEFSLQKFPPAYYRINVILLDNDNEVLLEGENFEITAATILPRPWVHSKTLAPSDDPTYSFLLGRQFFSKGEIDKARVKFETAYQKKPDSLDYAVGLARVYFALKNYTKTKQILLPFKNLDEIPYQVYFLLGKSHQALGELDQAVSFYNEAISHFGINMYLLNSLGECYYRLGSEDEALAAWEKSLEINSNQPEIEKRVKAIKK</sequence>
<feature type="domain" description="GWxTD" evidence="1">
    <location>
        <begin position="35"/>
        <end position="144"/>
    </location>
</feature>
<dbReference type="AlphaFoldDB" id="A0A0F9Q358"/>
<dbReference type="PANTHER" id="PTHR12558:SF13">
    <property type="entry name" value="CELL DIVISION CYCLE PROTEIN 27 HOMOLOG"/>
    <property type="match status" value="1"/>
</dbReference>
<dbReference type="InterPro" id="IPR030959">
    <property type="entry name" value="GWxTD_dom"/>
</dbReference>
<evidence type="ECO:0000259" key="1">
    <source>
        <dbReference type="Pfam" id="PF20094"/>
    </source>
</evidence>
<dbReference type="SMART" id="SM00028">
    <property type="entry name" value="TPR"/>
    <property type="match status" value="3"/>
</dbReference>
<dbReference type="InterPro" id="IPR011990">
    <property type="entry name" value="TPR-like_helical_dom_sf"/>
</dbReference>
<dbReference type="PROSITE" id="PS50005">
    <property type="entry name" value="TPR"/>
    <property type="match status" value="2"/>
</dbReference>
<dbReference type="InterPro" id="IPR019734">
    <property type="entry name" value="TPR_rpt"/>
</dbReference>